<protein>
    <submittedName>
        <fullName evidence="2">Uncharcterized protein, DUF927 family</fullName>
    </submittedName>
</protein>
<proteinExistence type="predicted"/>
<dbReference type="Pfam" id="PF06048">
    <property type="entry name" value="DUF927"/>
    <property type="match status" value="1"/>
</dbReference>
<evidence type="ECO:0000313" key="3">
    <source>
        <dbReference type="Proteomes" id="UP000183107"/>
    </source>
</evidence>
<dbReference type="InterPro" id="IPR009270">
    <property type="entry name" value="DUF927"/>
</dbReference>
<name>A0A1I5DY91_9PROT</name>
<dbReference type="Proteomes" id="UP000183107">
    <property type="component" value="Unassembled WGS sequence"/>
</dbReference>
<accession>A0A1I5DY91</accession>
<keyword evidence="3" id="KW-1185">Reference proteome</keyword>
<organism evidence="2 3">
    <name type="scientific">Nitrosospira briensis</name>
    <dbReference type="NCBI Taxonomy" id="35799"/>
    <lineage>
        <taxon>Bacteria</taxon>
        <taxon>Pseudomonadati</taxon>
        <taxon>Pseudomonadota</taxon>
        <taxon>Betaproteobacteria</taxon>
        <taxon>Nitrosomonadales</taxon>
        <taxon>Nitrosomonadaceae</taxon>
        <taxon>Nitrosospira</taxon>
    </lineage>
</organism>
<dbReference type="RefSeq" id="WP_074797916.1">
    <property type="nucleotide sequence ID" value="NZ_FOVJ01000006.1"/>
</dbReference>
<evidence type="ECO:0000259" key="1">
    <source>
        <dbReference type="Pfam" id="PF06048"/>
    </source>
</evidence>
<sequence>MQNTVTAQVTPLASRQNSANAPVTLCRYGGGRFELSETGVYFLGKDKDGNEQTPQWVCAPLHVIAKTRDEKSGEWGRLLEWQDDDGHTHQWAMPLELLESDGLDVRRELARLGLQISPSPSARGLLATYIKVQPIDARARCVDRLGWHGNTFVTPNGSIGEAEELVVFQNSHATEPAYSESGTADEWRNSVAALAIGNTRLVFALSVAFAGALAEIAGEDSGGFHFRGASSSGKSTALKLAASVWGNPSTYVRLWRGTVNGLEGLATLHNDGLLILDEIGQIDPNSAGEAAYLLANGQGKARASRNGLARSAQRWRLLFLSAGEASLSAVMAQAGKQSTAGQEIRLADIEADAGAGMGIFETLHGHPNAAALALAIKVASAKYHGTTGKEWLRYLVANRASLKDVIPEQIKRLATGIIPTYAAGQVERVARRFSLVGVAGELASHCKLTGWAEGEAIHAARKCFAVWLEAFGGSGNREERAILAQVRAFFETHGASRFEDISATIEQRIQKRAGFYRNGIKEGREFLVLPETFRREVCQGFDEKTVKNVLIAAGLLLPGKDGKPSQVLRLPGLGSSRVYVIRYRDEEE</sequence>
<dbReference type="EMBL" id="FOVJ01000006">
    <property type="protein sequence ID" value="SFO04235.1"/>
    <property type="molecule type" value="Genomic_DNA"/>
</dbReference>
<reference evidence="3" key="1">
    <citation type="submission" date="2016-10" db="EMBL/GenBank/DDBJ databases">
        <authorList>
            <person name="Varghese N."/>
        </authorList>
    </citation>
    <scope>NUCLEOTIDE SEQUENCE [LARGE SCALE GENOMIC DNA]</scope>
    <source>
        <strain evidence="3">Nsp8</strain>
    </source>
</reference>
<gene>
    <name evidence="2" type="ORF">SAMN05216386_2463</name>
</gene>
<dbReference type="STRING" id="1266925.GCA_000619905_02367"/>
<dbReference type="OrthoDB" id="784829at2"/>
<evidence type="ECO:0000313" key="2">
    <source>
        <dbReference type="EMBL" id="SFO04235.1"/>
    </source>
</evidence>
<feature type="domain" description="DUF927" evidence="1">
    <location>
        <begin position="33"/>
        <end position="313"/>
    </location>
</feature>
<dbReference type="AlphaFoldDB" id="A0A1I5DY91"/>
<dbReference type="eggNOG" id="COG5519">
    <property type="taxonomic scope" value="Bacteria"/>
</dbReference>